<dbReference type="InterPro" id="IPR036869">
    <property type="entry name" value="J_dom_sf"/>
</dbReference>
<evidence type="ECO:0000256" key="1">
    <source>
        <dbReference type="SAM" id="MobiDB-lite"/>
    </source>
</evidence>
<feature type="compositionally biased region" description="Low complexity" evidence="1">
    <location>
        <begin position="520"/>
        <end position="534"/>
    </location>
</feature>
<dbReference type="EMBL" id="CAUYUJ010020337">
    <property type="protein sequence ID" value="CAK0897475.1"/>
    <property type="molecule type" value="Genomic_DNA"/>
</dbReference>
<feature type="region of interest" description="Disordered" evidence="1">
    <location>
        <begin position="506"/>
        <end position="538"/>
    </location>
</feature>
<sequence length="772" mass="79892">MALGPVAALFLVALCVFGLPTRHRREFVAPRRTAACAGAPVREGPRWSRASRAAFQADDGPAVCLDAESYNCWAASHGASFPKIEVRAGQAGLWGAVAAAPMEPLEVVASVPMAMALAVDAGPEWEARLTEQALLARFRRMRSPPHPWVAGWHRGGWGTDLTDLIPRDRANVVGGSLLTTGSDNDVEIYRKFGLPCHPVLDRAARALEAWTGCSRAAARSALRSRGTAFRACRDELEGVVELSVLRAGELPGQFLSQREQRVFQVSRYFSLALARATTLAPSEYTPAGLVAVVPFHEVLEHCGAIGENTKLVLDAEGLKLVAARRIGKGEPLTRDYAASPRVAEVPSPPNTPTGGSVTRPPGEDDIALQMLLQSNIRPDCTGGDSKTGGAWSFLLLAAWLCCLAAMRAAAPRPAALAARGGAARAGPDMSRGRWLAKHGEAGIRCGAAGVRLGGMPAPPQVPRGAAASANAPPPAAAPRPGADPLDDALDELLASAKAHLQRLDEVTSRLPPREPGSGGACAQRKARGAGARQQGFGGAGFWKPRCDAHLWAGAGECCSRPSSAGSDMDSMASSGEDSDDARGGDAAAWEFLRAASGAEPQGRQFVPPEGLFSSGATAAAGPAGATPRPRGGSGHAQGAAEAPPAAAAARPSRAQRPPRPPPTEAGGGSAGCGASVGRGGQAGFRFGADPSCCSGGDAGRALEYPEADIAAALASAKASGPEAQRRVLKQLLLRWHPDKAARGGDAAAGNAALEEATRAFRFLMRERERLGL</sequence>
<organism evidence="3 4">
    <name type="scientific">Prorocentrum cordatum</name>
    <dbReference type="NCBI Taxonomy" id="2364126"/>
    <lineage>
        <taxon>Eukaryota</taxon>
        <taxon>Sar</taxon>
        <taxon>Alveolata</taxon>
        <taxon>Dinophyceae</taxon>
        <taxon>Prorocentrales</taxon>
        <taxon>Prorocentraceae</taxon>
        <taxon>Prorocentrum</taxon>
    </lineage>
</organism>
<reference evidence="3" key="1">
    <citation type="submission" date="2023-10" db="EMBL/GenBank/DDBJ databases">
        <authorList>
            <person name="Chen Y."/>
            <person name="Shah S."/>
            <person name="Dougan E. K."/>
            <person name="Thang M."/>
            <person name="Chan C."/>
        </authorList>
    </citation>
    <scope>NUCLEOTIDE SEQUENCE [LARGE SCALE GENOMIC DNA]</scope>
</reference>
<dbReference type="Proteomes" id="UP001189429">
    <property type="component" value="Unassembled WGS sequence"/>
</dbReference>
<name>A0ABN9XDF7_9DINO</name>
<keyword evidence="2" id="KW-0732">Signal</keyword>
<accession>A0ABN9XDF7</accession>
<feature type="region of interest" description="Disordered" evidence="1">
    <location>
        <begin position="342"/>
        <end position="363"/>
    </location>
</feature>
<comment type="caution">
    <text evidence="3">The sequence shown here is derived from an EMBL/GenBank/DDBJ whole genome shotgun (WGS) entry which is preliminary data.</text>
</comment>
<feature type="region of interest" description="Disordered" evidence="1">
    <location>
        <begin position="599"/>
        <end position="673"/>
    </location>
</feature>
<dbReference type="Gene3D" id="1.10.287.110">
    <property type="entry name" value="DnaJ domain"/>
    <property type="match status" value="1"/>
</dbReference>
<feature type="chain" id="PRO_5046062804" description="J domain-containing protein" evidence="2">
    <location>
        <begin position="19"/>
        <end position="772"/>
    </location>
</feature>
<feature type="compositionally biased region" description="Low complexity" evidence="1">
    <location>
        <begin position="562"/>
        <end position="575"/>
    </location>
</feature>
<evidence type="ECO:0000313" key="4">
    <source>
        <dbReference type="Proteomes" id="UP001189429"/>
    </source>
</evidence>
<protein>
    <recommendedName>
        <fullName evidence="5">J domain-containing protein</fullName>
    </recommendedName>
</protein>
<keyword evidence="4" id="KW-1185">Reference proteome</keyword>
<evidence type="ECO:0000256" key="2">
    <source>
        <dbReference type="SAM" id="SignalP"/>
    </source>
</evidence>
<feature type="region of interest" description="Disordered" evidence="1">
    <location>
        <begin position="454"/>
        <end position="486"/>
    </location>
</feature>
<gene>
    <name evidence="3" type="ORF">PCOR1329_LOCUS75638</name>
</gene>
<dbReference type="Gene3D" id="3.90.1410.10">
    <property type="entry name" value="set domain protein methyltransferase, domain 1"/>
    <property type="match status" value="1"/>
</dbReference>
<feature type="region of interest" description="Disordered" evidence="1">
    <location>
        <begin position="558"/>
        <end position="584"/>
    </location>
</feature>
<evidence type="ECO:0008006" key="5">
    <source>
        <dbReference type="Google" id="ProtNLM"/>
    </source>
</evidence>
<evidence type="ECO:0000313" key="3">
    <source>
        <dbReference type="EMBL" id="CAK0897475.1"/>
    </source>
</evidence>
<feature type="signal peptide" evidence="2">
    <location>
        <begin position="1"/>
        <end position="18"/>
    </location>
</feature>
<proteinExistence type="predicted"/>
<feature type="compositionally biased region" description="Low complexity" evidence="1">
    <location>
        <begin position="613"/>
        <end position="655"/>
    </location>
</feature>